<dbReference type="EMBL" id="BART01004179">
    <property type="protein sequence ID" value="GAG67475.1"/>
    <property type="molecule type" value="Genomic_DNA"/>
</dbReference>
<proteinExistence type="predicted"/>
<organism evidence="1">
    <name type="scientific">marine sediment metagenome</name>
    <dbReference type="NCBI Taxonomy" id="412755"/>
    <lineage>
        <taxon>unclassified sequences</taxon>
        <taxon>metagenomes</taxon>
        <taxon>ecological metagenomes</taxon>
    </lineage>
</organism>
<evidence type="ECO:0008006" key="2">
    <source>
        <dbReference type="Google" id="ProtNLM"/>
    </source>
</evidence>
<dbReference type="SUPFAM" id="SSF47413">
    <property type="entry name" value="lambda repressor-like DNA-binding domains"/>
    <property type="match status" value="1"/>
</dbReference>
<protein>
    <recommendedName>
        <fullName evidence="2">HTH cro/C1-type domain-containing protein</fullName>
    </recommendedName>
</protein>
<name>X0ZD15_9ZZZZ</name>
<accession>X0ZD15</accession>
<evidence type="ECO:0000313" key="1">
    <source>
        <dbReference type="EMBL" id="GAG67475.1"/>
    </source>
</evidence>
<sequence length="71" mass="7909">MPAENVMNNIRSEFERTGMTLTELGEGLGYDGPTAKKRAWSLLYRTSDPRISTVIAVAQTLGVKINRLLKQ</sequence>
<gene>
    <name evidence="1" type="ORF">S01H4_10739</name>
</gene>
<dbReference type="Gene3D" id="1.10.260.40">
    <property type="entry name" value="lambda repressor-like DNA-binding domains"/>
    <property type="match status" value="1"/>
</dbReference>
<dbReference type="GO" id="GO:0003677">
    <property type="term" value="F:DNA binding"/>
    <property type="evidence" value="ECO:0007669"/>
    <property type="project" value="InterPro"/>
</dbReference>
<reference evidence="1" key="1">
    <citation type="journal article" date="2014" name="Front. Microbiol.">
        <title>High frequency of phylogenetically diverse reductive dehalogenase-homologous genes in deep subseafloor sedimentary metagenomes.</title>
        <authorList>
            <person name="Kawai M."/>
            <person name="Futagami T."/>
            <person name="Toyoda A."/>
            <person name="Takaki Y."/>
            <person name="Nishi S."/>
            <person name="Hori S."/>
            <person name="Arai W."/>
            <person name="Tsubouchi T."/>
            <person name="Morono Y."/>
            <person name="Uchiyama I."/>
            <person name="Ito T."/>
            <person name="Fujiyama A."/>
            <person name="Inagaki F."/>
            <person name="Takami H."/>
        </authorList>
    </citation>
    <scope>NUCLEOTIDE SEQUENCE</scope>
    <source>
        <strain evidence="1">Expedition CK06-06</strain>
    </source>
</reference>
<dbReference type="InterPro" id="IPR010982">
    <property type="entry name" value="Lambda_DNA-bd_dom_sf"/>
</dbReference>
<dbReference type="AlphaFoldDB" id="X0ZD15"/>
<comment type="caution">
    <text evidence="1">The sequence shown here is derived from an EMBL/GenBank/DDBJ whole genome shotgun (WGS) entry which is preliminary data.</text>
</comment>